<dbReference type="InterPro" id="IPR002953">
    <property type="entry name" value="Filo_VP35"/>
</dbReference>
<keyword evidence="8" id="KW-1035">Host cytoplasm</keyword>
<accession>A0A344MNS1</accession>
<dbReference type="Gene3D" id="2.10.10.70">
    <property type="entry name" value="Filoviridae VP35, C-terminal inhibitory domain, beta-sheet subdomain"/>
    <property type="match status" value="1"/>
</dbReference>
<keyword evidence="7" id="KW-0804">Transcription</keyword>
<evidence type="ECO:0000256" key="2">
    <source>
        <dbReference type="ARBA" id="ARBA00004328"/>
    </source>
</evidence>
<evidence type="ECO:0000256" key="7">
    <source>
        <dbReference type="ARBA" id="ARBA00023163"/>
    </source>
</evidence>
<evidence type="ECO:0000256" key="4">
    <source>
        <dbReference type="ARBA" id="ARBA00016248"/>
    </source>
</evidence>
<evidence type="ECO:0000256" key="1">
    <source>
        <dbReference type="ARBA" id="ARBA00004192"/>
    </source>
</evidence>
<sequence length="281" mass="30895">MSLEQCIEQISKLTDRCDRIKEGMTSLVSCMEKQFVIMDHLVAAQMEIKADQVDFSQSLLSTSSKVNQLVENLSELLAKLSYLPVMSGPATSTLEAAGANTQEHRRPPPGPILANLERHGARPTDTLTSDIPGYVKAAEAEKKMHTAQTVTGESVSRLPLDPTEFVRVLTGYLTGPRTAFHELVSAIAMVSRDSHDLQVAMDHFNRELTDGFSAHAAIISITQRCEYFRNCEAPTTQVTSKSQIPQACHGRLRDVPEGPKTLGRGWVYIYLTPEGSLGLKI</sequence>
<evidence type="ECO:0000313" key="10">
    <source>
        <dbReference type="EMBL" id="AXC07961.1"/>
    </source>
</evidence>
<dbReference type="PRINTS" id="PR01240">
    <property type="entry name" value="FILOVP35"/>
</dbReference>
<protein>
    <recommendedName>
        <fullName evidence="4">Polymerase cofactor VP35</fullName>
    </recommendedName>
</protein>
<organism evidence="10">
    <name type="scientific">Myotis lucifugus</name>
    <name type="common">Little brown bat</name>
    <dbReference type="NCBI Taxonomy" id="59463"/>
    <lineage>
        <taxon>Eukaryota</taxon>
        <taxon>Metazoa</taxon>
        <taxon>Chordata</taxon>
        <taxon>Craniata</taxon>
        <taxon>Vertebrata</taxon>
        <taxon>Euteleostomi</taxon>
        <taxon>Mammalia</taxon>
        <taxon>Eutheria</taxon>
        <taxon>Laurasiatheria</taxon>
        <taxon>Chiroptera</taxon>
        <taxon>Yangochiroptera</taxon>
        <taxon>Vespertilionidae</taxon>
        <taxon>Myotis</taxon>
    </lineage>
</organism>
<evidence type="ECO:0000259" key="9">
    <source>
        <dbReference type="PROSITE" id="PS51735"/>
    </source>
</evidence>
<evidence type="ECO:0000256" key="8">
    <source>
        <dbReference type="ARBA" id="ARBA00023200"/>
    </source>
</evidence>
<dbReference type="Pfam" id="PF02097">
    <property type="entry name" value="Filo_VP35"/>
    <property type="match status" value="1"/>
</dbReference>
<comment type="similarity">
    <text evidence="3">Belongs to the filoviridae polymerase cofactor VP35 family.</text>
</comment>
<reference evidence="10" key="1">
    <citation type="journal article" date="2018" name="Cell Rep.">
        <title>Conservation of structure and immune antagonist functions of filoviral VP35 homologues present in microbat genomes.</title>
        <authorList>
            <person name="Edwards M.R."/>
            <person name="Liu H."/>
            <person name="Shabman R.S."/>
            <person name="Ginell G.M."/>
            <person name="Luthra P."/>
            <person name="Ramanan P."/>
            <person name="Keefe L.J."/>
            <person name="Kollner B."/>
            <person name="Amarasinghe G.K."/>
            <person name="Taylor D.J."/>
            <person name="Leung D.W."/>
            <person name="Basler C.F."/>
        </authorList>
    </citation>
    <scope>NUCLEOTIDE SEQUENCE</scope>
</reference>
<dbReference type="InterPro" id="IPR031163">
    <property type="entry name" value="VP35_IID"/>
</dbReference>
<dbReference type="EMBL" id="MH431024">
    <property type="protein sequence ID" value="AXC07961.1"/>
    <property type="molecule type" value="Genomic_DNA"/>
</dbReference>
<comment type="subcellular location">
    <subcellularLocation>
        <location evidence="1">Host cytoplasm</location>
    </subcellularLocation>
    <subcellularLocation>
        <location evidence="2">Virion</location>
    </subcellularLocation>
</comment>
<keyword evidence="6" id="KW-0175">Coiled coil</keyword>
<feature type="domain" description="VP35 IID" evidence="9">
    <location>
        <begin position="156"/>
        <end position="281"/>
    </location>
</feature>
<dbReference type="InterPro" id="IPR043060">
    <property type="entry name" value="VP35_IID_hlx"/>
</dbReference>
<dbReference type="InterPro" id="IPR043061">
    <property type="entry name" value="VP35_IID_b-sht"/>
</dbReference>
<proteinExistence type="inferred from homology"/>
<evidence type="ECO:0000256" key="6">
    <source>
        <dbReference type="ARBA" id="ARBA00023054"/>
    </source>
</evidence>
<dbReference type="AlphaFoldDB" id="A0A344MNS1"/>
<dbReference type="Gene3D" id="1.10.8.950">
    <property type="entry name" value="Filoviridae VP35, C-terminal inhibitory domain, helical subdomain"/>
    <property type="match status" value="1"/>
</dbReference>
<keyword evidence="5" id="KW-0693">Viral RNA replication</keyword>
<name>A0A344MNS1_MYOLU</name>
<dbReference type="PROSITE" id="PS51735">
    <property type="entry name" value="VP35_IID"/>
    <property type="match status" value="1"/>
</dbReference>
<evidence type="ECO:0000256" key="3">
    <source>
        <dbReference type="ARBA" id="ARBA00005994"/>
    </source>
</evidence>
<evidence type="ECO:0000256" key="5">
    <source>
        <dbReference type="ARBA" id="ARBA00022953"/>
    </source>
</evidence>